<evidence type="ECO:0000313" key="4">
    <source>
        <dbReference type="RefSeq" id="XP_013170510.1"/>
    </source>
</evidence>
<evidence type="ECO:0000256" key="1">
    <source>
        <dbReference type="SAM" id="MobiDB-lite"/>
    </source>
</evidence>
<protein>
    <submittedName>
        <fullName evidence="4">Uncharacterized protein LOC106119930</fullName>
    </submittedName>
</protein>
<feature type="non-terminal residue" evidence="4">
    <location>
        <position position="1"/>
    </location>
</feature>
<dbReference type="GeneID" id="106119930"/>
<feature type="region of interest" description="Disordered" evidence="1">
    <location>
        <begin position="41"/>
        <end position="72"/>
    </location>
</feature>
<dbReference type="RefSeq" id="XP_013170510.1">
    <property type="nucleotide sequence ID" value="XM_013315056.1"/>
</dbReference>
<reference evidence="4" key="1">
    <citation type="submission" date="2025-08" db="UniProtKB">
        <authorList>
            <consortium name="RefSeq"/>
        </authorList>
    </citation>
    <scope>IDENTIFICATION</scope>
</reference>
<evidence type="ECO:0000259" key="3">
    <source>
        <dbReference type="Pfam" id="PF26644"/>
    </source>
</evidence>
<feature type="domain" description="CCC" evidence="3">
    <location>
        <begin position="87"/>
        <end position="188"/>
    </location>
</feature>
<dbReference type="AlphaFoldDB" id="A0AAJ7EBF0"/>
<feature type="signal peptide" evidence="2">
    <location>
        <begin position="1"/>
        <end position="18"/>
    </location>
</feature>
<sequence length="223" mass="23721">GLAAALAALLAVLTRAAAADLVFRVPEVLVRHAAAARPVGTGGRNNSGVAAEPVDSTAGDEVGEKAEGQETGGQAAGLLEVRYEEYFVEHDVSTAAARNAALHLDLDTVPATRVGCGACSRRDLEYCETRVLADHCCCERRFLREPFPWLPHTCYVGPGRCRPLAHDCARYARLRDCCCLRRLAHRWKGILSRSSRTGEGGAPLLVLAAVLAALLAALPAARQ</sequence>
<accession>A0AAJ7EBF0</accession>
<evidence type="ECO:0000256" key="2">
    <source>
        <dbReference type="SAM" id="SignalP"/>
    </source>
</evidence>
<gene>
    <name evidence="4" type="primary">LOC106119930</name>
</gene>
<name>A0AAJ7EBF0_PAPXU</name>
<organism evidence="4">
    <name type="scientific">Papilio xuthus</name>
    <name type="common">Asian swallowtail butterfly</name>
    <dbReference type="NCBI Taxonomy" id="66420"/>
    <lineage>
        <taxon>Eukaryota</taxon>
        <taxon>Metazoa</taxon>
        <taxon>Ecdysozoa</taxon>
        <taxon>Arthropoda</taxon>
        <taxon>Hexapoda</taxon>
        <taxon>Insecta</taxon>
        <taxon>Pterygota</taxon>
        <taxon>Neoptera</taxon>
        <taxon>Endopterygota</taxon>
        <taxon>Lepidoptera</taxon>
        <taxon>Glossata</taxon>
        <taxon>Ditrysia</taxon>
        <taxon>Papilionoidea</taxon>
        <taxon>Papilionidae</taxon>
        <taxon>Papilioninae</taxon>
        <taxon>Papilio</taxon>
    </lineage>
</organism>
<dbReference type="Proteomes" id="UP000694872">
    <property type="component" value="Unplaced"/>
</dbReference>
<feature type="chain" id="PRO_5042499242" evidence="2">
    <location>
        <begin position="19"/>
        <end position="223"/>
    </location>
</feature>
<dbReference type="InterPro" id="IPR058250">
    <property type="entry name" value="CCC"/>
</dbReference>
<dbReference type="KEGG" id="pxu:106119930"/>
<proteinExistence type="predicted"/>
<dbReference type="Pfam" id="PF26644">
    <property type="entry name" value="CCC"/>
    <property type="match status" value="1"/>
</dbReference>
<keyword evidence="2" id="KW-0732">Signal</keyword>